<dbReference type="Proteomes" id="UP000198790">
    <property type="component" value="Unassembled WGS sequence"/>
</dbReference>
<evidence type="ECO:0000256" key="2">
    <source>
        <dbReference type="ARBA" id="ARBA00022801"/>
    </source>
</evidence>
<dbReference type="RefSeq" id="WP_092894388.1">
    <property type="nucleotide sequence ID" value="NZ_FOKK01000001.1"/>
</dbReference>
<evidence type="ECO:0000313" key="4">
    <source>
        <dbReference type="EMBL" id="SFA78011.1"/>
    </source>
</evidence>
<dbReference type="InterPro" id="IPR039298">
    <property type="entry name" value="ACOT13"/>
</dbReference>
<accession>A0A1I0VNX6</accession>
<evidence type="ECO:0000256" key="1">
    <source>
        <dbReference type="ARBA" id="ARBA00008324"/>
    </source>
</evidence>
<organism evidence="4 5">
    <name type="scientific">Algoriphagus aquimarinus</name>
    <dbReference type="NCBI Taxonomy" id="237018"/>
    <lineage>
        <taxon>Bacteria</taxon>
        <taxon>Pseudomonadati</taxon>
        <taxon>Bacteroidota</taxon>
        <taxon>Cytophagia</taxon>
        <taxon>Cytophagales</taxon>
        <taxon>Cyclobacteriaceae</taxon>
        <taxon>Algoriphagus</taxon>
    </lineage>
</organism>
<dbReference type="NCBIfam" id="TIGR00369">
    <property type="entry name" value="unchar_dom_1"/>
    <property type="match status" value="1"/>
</dbReference>
<dbReference type="PANTHER" id="PTHR21660">
    <property type="entry name" value="THIOESTERASE SUPERFAMILY MEMBER-RELATED"/>
    <property type="match status" value="1"/>
</dbReference>
<dbReference type="InterPro" id="IPR029069">
    <property type="entry name" value="HotDog_dom_sf"/>
</dbReference>
<feature type="domain" description="Thioesterase" evidence="3">
    <location>
        <begin position="64"/>
        <end position="139"/>
    </location>
</feature>
<dbReference type="AlphaFoldDB" id="A0A1I0VNX6"/>
<proteinExistence type="inferred from homology"/>
<dbReference type="STRING" id="237018.SAMN04489723_101292"/>
<dbReference type="Gene3D" id="3.10.129.10">
    <property type="entry name" value="Hotdog Thioesterase"/>
    <property type="match status" value="1"/>
</dbReference>
<keyword evidence="5" id="KW-1185">Reference proteome</keyword>
<dbReference type="OrthoDB" id="32575at2"/>
<reference evidence="4 5" key="1">
    <citation type="submission" date="2016-10" db="EMBL/GenBank/DDBJ databases">
        <authorList>
            <person name="de Groot N.N."/>
        </authorList>
    </citation>
    <scope>NUCLEOTIDE SEQUENCE [LARGE SCALE GENOMIC DNA]</scope>
    <source>
        <strain evidence="4 5">DSM 23399</strain>
    </source>
</reference>
<evidence type="ECO:0000313" key="5">
    <source>
        <dbReference type="Proteomes" id="UP000198790"/>
    </source>
</evidence>
<name>A0A1I0VNX6_9BACT</name>
<dbReference type="CDD" id="cd03443">
    <property type="entry name" value="PaaI_thioesterase"/>
    <property type="match status" value="1"/>
</dbReference>
<dbReference type="EMBL" id="FOKK01000001">
    <property type="protein sequence ID" value="SFA78011.1"/>
    <property type="molecule type" value="Genomic_DNA"/>
</dbReference>
<gene>
    <name evidence="4" type="ORF">SAMN04489723_101292</name>
</gene>
<dbReference type="InterPro" id="IPR003736">
    <property type="entry name" value="PAAI_dom"/>
</dbReference>
<keyword evidence="2" id="KW-0378">Hydrolase</keyword>
<comment type="similarity">
    <text evidence="1">Belongs to the thioesterase PaaI family.</text>
</comment>
<protein>
    <submittedName>
        <fullName evidence="4">Uncharacterized domain 1-containing protein</fullName>
    </submittedName>
</protein>
<evidence type="ECO:0000259" key="3">
    <source>
        <dbReference type="Pfam" id="PF03061"/>
    </source>
</evidence>
<sequence length="157" mass="17000">MNQNDPMGEPNSQLEQFKKLIGQKLDKTPSMAGNWLGGTLLEIEKGFIKVTYTVTSAMCNPARILHGGVASLMMDDVIGIANFVAGSEYLMTSINLNVDFLSAAQIGEKLEVSAKLVRSGSNLNHWEAVIIKDSGKLVAKSSSNMIKTHIKLSELGF</sequence>
<dbReference type="GO" id="GO:0047617">
    <property type="term" value="F:fatty acyl-CoA hydrolase activity"/>
    <property type="evidence" value="ECO:0007669"/>
    <property type="project" value="InterPro"/>
</dbReference>
<dbReference type="InterPro" id="IPR006683">
    <property type="entry name" value="Thioestr_dom"/>
</dbReference>
<dbReference type="PANTHER" id="PTHR21660:SF1">
    <property type="entry name" value="ACYL-COENZYME A THIOESTERASE 13"/>
    <property type="match status" value="1"/>
</dbReference>
<dbReference type="Pfam" id="PF03061">
    <property type="entry name" value="4HBT"/>
    <property type="match status" value="1"/>
</dbReference>
<dbReference type="SUPFAM" id="SSF54637">
    <property type="entry name" value="Thioesterase/thiol ester dehydrase-isomerase"/>
    <property type="match status" value="1"/>
</dbReference>